<comment type="subcellular location">
    <subcellularLocation>
        <location evidence="1">Cell membrane</location>
        <topology evidence="1">Multi-pass membrane protein</topology>
    </subcellularLocation>
</comment>
<feature type="transmembrane region" description="Helical" evidence="6">
    <location>
        <begin position="130"/>
        <end position="150"/>
    </location>
</feature>
<organism evidence="8 9">
    <name type="scientific">Amycolatopsis carbonis</name>
    <dbReference type="NCBI Taxonomy" id="715471"/>
    <lineage>
        <taxon>Bacteria</taxon>
        <taxon>Bacillati</taxon>
        <taxon>Actinomycetota</taxon>
        <taxon>Actinomycetes</taxon>
        <taxon>Pseudonocardiales</taxon>
        <taxon>Pseudonocardiaceae</taxon>
        <taxon>Amycolatopsis</taxon>
    </lineage>
</organism>
<reference evidence="8 9" key="1">
    <citation type="submission" date="2023-06" db="EMBL/GenBank/DDBJ databases">
        <authorList>
            <person name="Oyuntsetseg B."/>
            <person name="Kim S.B."/>
        </authorList>
    </citation>
    <scope>NUCLEOTIDE SEQUENCE [LARGE SCALE GENOMIC DNA]</scope>
    <source>
        <strain evidence="8 9">2-15</strain>
    </source>
</reference>
<dbReference type="RefSeq" id="WP_285967428.1">
    <property type="nucleotide sequence ID" value="NZ_CP127294.1"/>
</dbReference>
<protein>
    <submittedName>
        <fullName evidence="8">Aminoglycoside phosphotransferase family protein</fullName>
        <ecNumber evidence="8">2.7.1.-</ecNumber>
    </submittedName>
</protein>
<dbReference type="Proteomes" id="UP001236014">
    <property type="component" value="Chromosome"/>
</dbReference>
<dbReference type="InterPro" id="IPR011009">
    <property type="entry name" value="Kinase-like_dom_sf"/>
</dbReference>
<feature type="transmembrane region" description="Helical" evidence="6">
    <location>
        <begin position="316"/>
        <end position="335"/>
    </location>
</feature>
<feature type="transmembrane region" description="Helical" evidence="6">
    <location>
        <begin position="99"/>
        <end position="124"/>
    </location>
</feature>
<feature type="domain" description="Aminoglycoside phosphotransferase" evidence="7">
    <location>
        <begin position="478"/>
        <end position="682"/>
    </location>
</feature>
<dbReference type="GO" id="GO:0005886">
    <property type="term" value="C:plasma membrane"/>
    <property type="evidence" value="ECO:0007669"/>
    <property type="project" value="UniProtKB-SubCell"/>
</dbReference>
<dbReference type="PANTHER" id="PTHR30250">
    <property type="entry name" value="PST FAMILY PREDICTED COLANIC ACID TRANSPORTER"/>
    <property type="match status" value="1"/>
</dbReference>
<evidence type="ECO:0000256" key="2">
    <source>
        <dbReference type="ARBA" id="ARBA00022475"/>
    </source>
</evidence>
<accession>A0A9Y2ICQ4</accession>
<feature type="transmembrane region" description="Helical" evidence="6">
    <location>
        <begin position="402"/>
        <end position="423"/>
    </location>
</feature>
<dbReference type="PANTHER" id="PTHR30250:SF11">
    <property type="entry name" value="O-ANTIGEN TRANSPORTER-RELATED"/>
    <property type="match status" value="1"/>
</dbReference>
<dbReference type="InterPro" id="IPR050833">
    <property type="entry name" value="Poly_Biosynth_Transport"/>
</dbReference>
<keyword evidence="3 6" id="KW-0812">Transmembrane</keyword>
<dbReference type="Gene3D" id="3.90.1200.10">
    <property type="match status" value="1"/>
</dbReference>
<evidence type="ECO:0000256" key="6">
    <source>
        <dbReference type="SAM" id="Phobius"/>
    </source>
</evidence>
<dbReference type="AlphaFoldDB" id="A0A9Y2ICQ4"/>
<dbReference type="SUPFAM" id="SSF56112">
    <property type="entry name" value="Protein kinase-like (PK-like)"/>
    <property type="match status" value="1"/>
</dbReference>
<feature type="transmembrane region" description="Helical" evidence="6">
    <location>
        <begin position="347"/>
        <end position="366"/>
    </location>
</feature>
<gene>
    <name evidence="8" type="ORF">QRX50_35280</name>
</gene>
<evidence type="ECO:0000313" key="9">
    <source>
        <dbReference type="Proteomes" id="UP001236014"/>
    </source>
</evidence>
<keyword evidence="5 6" id="KW-0472">Membrane</keyword>
<evidence type="ECO:0000313" key="8">
    <source>
        <dbReference type="EMBL" id="WIX76680.1"/>
    </source>
</evidence>
<evidence type="ECO:0000259" key="7">
    <source>
        <dbReference type="Pfam" id="PF01636"/>
    </source>
</evidence>
<proteinExistence type="predicted"/>
<keyword evidence="2" id="KW-1003">Cell membrane</keyword>
<feature type="transmembrane region" description="Helical" evidence="6">
    <location>
        <begin position="195"/>
        <end position="214"/>
    </location>
</feature>
<name>A0A9Y2ICQ4_9PSEU</name>
<dbReference type="KEGG" id="acab:QRX50_35280"/>
<evidence type="ECO:0000256" key="1">
    <source>
        <dbReference type="ARBA" id="ARBA00004651"/>
    </source>
</evidence>
<keyword evidence="9" id="KW-1185">Reference proteome</keyword>
<evidence type="ECO:0000256" key="4">
    <source>
        <dbReference type="ARBA" id="ARBA00022989"/>
    </source>
</evidence>
<dbReference type="GO" id="GO:0016740">
    <property type="term" value="F:transferase activity"/>
    <property type="evidence" value="ECO:0007669"/>
    <property type="project" value="UniProtKB-KW"/>
</dbReference>
<dbReference type="EMBL" id="CP127294">
    <property type="protein sequence ID" value="WIX76680.1"/>
    <property type="molecule type" value="Genomic_DNA"/>
</dbReference>
<evidence type="ECO:0000256" key="3">
    <source>
        <dbReference type="ARBA" id="ARBA00022692"/>
    </source>
</evidence>
<dbReference type="EC" id="2.7.1.-" evidence="8"/>
<feature type="transmembrane region" description="Helical" evidence="6">
    <location>
        <begin position="378"/>
        <end position="396"/>
    </location>
</feature>
<sequence length="756" mass="78525">MTTAVHGQPERAAAARGAPPRRSLYGHGYALVLSSALTSGIGLVFWVVAAHSYDQAVLGRNSALVFAIMFLAGVAQLNLMNLLIRFVPVAGPRARRLVALAYLVGGGLAGLAGLGFALGIRWWSPGLAELLHGPVAVAGCAAACAVWAIFVMQDGVLTAVGRARVVPVENLVFSVVKLGLLATLAAALPHGGITVSWMAATAVAVLATTAYLFLRALPAYEGTATTGERISPRALAGYLGGDFVGATCWLACTQLLPVLVLGVLGARSTATFAVAWTIAYALYLVPAAMGQSLVAHTALDSESVAAARVGVERRSLFLLLPVVAALTLAAPWVLRLLGPDYADAGRWGLPLMAASALPNIVVAAAVSQARAFRRTGVVATLLGTLSVLVLGLALVLMPAFAIVGVGLAVLAGQTVLAGVILLLRAEWVPRPIVGPLAGVRSWSLLRRIAPTALRSRSWSLQHRLRGRSDSAIASVGPGDHRAALLKVADTEQGRKALLHEVSALRLLHEDRRLDSWRHLVPTAYDVGNALGASYSIQQLLPGADARARVADPAGRNRFAAAALAVLGGLHQCTAELTRVDERLVRQHVTAPAELVRAAVAKRAGSAVDQLVAELATGLRGRRLPVGWVHGDFSADNVLIDADDQVTGVVDWGQATSAGLVAVDVAGLVLATAATGRELGAVVSTWLAPGAAPALAEVLHHRSTLGGDPVSVRTLVLLGWLHMVSANLAKSSRYGANPIWLRRNVIAVLHTVGGGLP</sequence>
<feature type="transmembrane region" description="Helical" evidence="6">
    <location>
        <begin position="29"/>
        <end position="51"/>
    </location>
</feature>
<feature type="transmembrane region" description="Helical" evidence="6">
    <location>
        <begin position="171"/>
        <end position="189"/>
    </location>
</feature>
<keyword evidence="4 6" id="KW-1133">Transmembrane helix</keyword>
<feature type="transmembrane region" description="Helical" evidence="6">
    <location>
        <begin position="273"/>
        <end position="295"/>
    </location>
</feature>
<feature type="transmembrane region" description="Helical" evidence="6">
    <location>
        <begin position="235"/>
        <end position="261"/>
    </location>
</feature>
<dbReference type="Pfam" id="PF01636">
    <property type="entry name" value="APH"/>
    <property type="match status" value="1"/>
</dbReference>
<feature type="transmembrane region" description="Helical" evidence="6">
    <location>
        <begin position="63"/>
        <end position="87"/>
    </location>
</feature>
<dbReference type="InterPro" id="IPR002575">
    <property type="entry name" value="Aminoglycoside_PTrfase"/>
</dbReference>
<keyword evidence="8" id="KW-0808">Transferase</keyword>
<evidence type="ECO:0000256" key="5">
    <source>
        <dbReference type="ARBA" id="ARBA00023136"/>
    </source>
</evidence>